<keyword evidence="2" id="KW-0805">Transcription regulation</keyword>
<dbReference type="Pfam" id="PF09339">
    <property type="entry name" value="HTH_IclR"/>
    <property type="match status" value="1"/>
</dbReference>
<dbReference type="EMBL" id="FNTD01000004">
    <property type="protein sequence ID" value="SEE28616.1"/>
    <property type="molecule type" value="Genomic_DNA"/>
</dbReference>
<dbReference type="PROSITE" id="PS51078">
    <property type="entry name" value="ICLR_ED"/>
    <property type="match status" value="1"/>
</dbReference>
<dbReference type="InterPro" id="IPR005471">
    <property type="entry name" value="Tscrpt_reg_IclR_N"/>
</dbReference>
<dbReference type="RefSeq" id="WP_074995845.1">
    <property type="nucleotide sequence ID" value="NZ_FNTD01000004.1"/>
</dbReference>
<dbReference type="InterPro" id="IPR029016">
    <property type="entry name" value="GAF-like_dom_sf"/>
</dbReference>
<dbReference type="Pfam" id="PF01614">
    <property type="entry name" value="IclR_C"/>
    <property type="match status" value="1"/>
</dbReference>
<dbReference type="InterPro" id="IPR014757">
    <property type="entry name" value="Tscrpt_reg_IclR_C"/>
</dbReference>
<dbReference type="AlphaFoldDB" id="A0A1H5HKP9"/>
<dbReference type="FunFam" id="1.10.10.10:FF:000056">
    <property type="entry name" value="IclR family transcriptional regulator"/>
    <property type="match status" value="1"/>
</dbReference>
<feature type="domain" description="IclR-ED" evidence="9">
    <location>
        <begin position="72"/>
        <end position="249"/>
    </location>
</feature>
<keyword evidence="3 10" id="KW-0238">DNA-binding</keyword>
<dbReference type="InterPro" id="IPR036388">
    <property type="entry name" value="WH-like_DNA-bd_sf"/>
</dbReference>
<dbReference type="Gene3D" id="1.10.10.10">
    <property type="entry name" value="Winged helix-like DNA-binding domain superfamily/Winged helix DNA-binding domain"/>
    <property type="match status" value="1"/>
</dbReference>
<protein>
    <recommendedName>
        <fullName evidence="7">Glycerol operon regulatory protein</fullName>
    </recommendedName>
</protein>
<dbReference type="SMART" id="SM00346">
    <property type="entry name" value="HTH_ICLR"/>
    <property type="match status" value="1"/>
</dbReference>
<evidence type="ECO:0000256" key="3">
    <source>
        <dbReference type="ARBA" id="ARBA00023125"/>
    </source>
</evidence>
<evidence type="ECO:0000313" key="11">
    <source>
        <dbReference type="Proteomes" id="UP000182375"/>
    </source>
</evidence>
<evidence type="ECO:0000256" key="7">
    <source>
        <dbReference type="ARBA" id="ARBA00070406"/>
    </source>
</evidence>
<feature type="domain" description="HTH iclR-type" evidence="8">
    <location>
        <begin position="10"/>
        <end position="71"/>
    </location>
</feature>
<dbReference type="GO" id="GO:0003677">
    <property type="term" value="F:DNA binding"/>
    <property type="evidence" value="ECO:0007669"/>
    <property type="project" value="UniProtKB-KW"/>
</dbReference>
<dbReference type="GO" id="GO:0045892">
    <property type="term" value="P:negative regulation of DNA-templated transcription"/>
    <property type="evidence" value="ECO:0007669"/>
    <property type="project" value="TreeGrafter"/>
</dbReference>
<evidence type="ECO:0000256" key="2">
    <source>
        <dbReference type="ARBA" id="ARBA00023015"/>
    </source>
</evidence>
<evidence type="ECO:0000256" key="6">
    <source>
        <dbReference type="ARBA" id="ARBA00058938"/>
    </source>
</evidence>
<comment type="function">
    <text evidence="6">May be an activator protein for the gylABX operon.</text>
</comment>
<name>A0A1H5HKP9_9ACTN</name>
<dbReference type="InterPro" id="IPR050707">
    <property type="entry name" value="HTH_MetabolicPath_Reg"/>
</dbReference>
<dbReference type="STRING" id="67331.SAMN04490357_7534"/>
<dbReference type="SUPFAM" id="SSF55781">
    <property type="entry name" value="GAF domain-like"/>
    <property type="match status" value="1"/>
</dbReference>
<evidence type="ECO:0000313" key="10">
    <source>
        <dbReference type="EMBL" id="SEE28616.1"/>
    </source>
</evidence>
<dbReference type="PANTHER" id="PTHR30136">
    <property type="entry name" value="HELIX-TURN-HELIX TRANSCRIPTIONAL REGULATOR, ICLR FAMILY"/>
    <property type="match status" value="1"/>
</dbReference>
<sequence>MAGNAASRGRSVTSRALAILGAFDERHRQLGLTDLAARAGLPAATAHRLVADLVAWGALSRTESGKYVVGRRLWDIGLLAPVHTGLGQIASPYLHDLYGATRATVHLAVRDGRWALYVDRLSGHASVPVVSAIGSRLPLHATGVGKVLLAYAPAGVQGQVLDDLPRMTPYTVTQPGRLLRQLEKVREDDFATTGEEMTLGACSVAVPIRAGGDVVAALGVVLPQLKPDRGRLVGALRVAARGIGRSIPGPVAG</sequence>
<reference evidence="10 11" key="1">
    <citation type="submission" date="2016-10" db="EMBL/GenBank/DDBJ databases">
        <authorList>
            <person name="de Groot N.N."/>
        </authorList>
    </citation>
    <scope>NUCLEOTIDE SEQUENCE [LARGE SCALE GENOMIC DNA]</scope>
    <source>
        <strain evidence="10 11">DSM 40306</strain>
    </source>
</reference>
<evidence type="ECO:0000256" key="4">
    <source>
        <dbReference type="ARBA" id="ARBA00023159"/>
    </source>
</evidence>
<dbReference type="SUPFAM" id="SSF46785">
    <property type="entry name" value="Winged helix' DNA-binding domain"/>
    <property type="match status" value="1"/>
</dbReference>
<accession>A0A1H5HKP9</accession>
<evidence type="ECO:0000256" key="5">
    <source>
        <dbReference type="ARBA" id="ARBA00023163"/>
    </source>
</evidence>
<dbReference type="PROSITE" id="PS51077">
    <property type="entry name" value="HTH_ICLR"/>
    <property type="match status" value="1"/>
</dbReference>
<dbReference type="GO" id="GO:0003700">
    <property type="term" value="F:DNA-binding transcription factor activity"/>
    <property type="evidence" value="ECO:0007669"/>
    <property type="project" value="TreeGrafter"/>
</dbReference>
<keyword evidence="1" id="KW-0319">Glycerol metabolism</keyword>
<evidence type="ECO:0000256" key="1">
    <source>
        <dbReference type="ARBA" id="ARBA00022798"/>
    </source>
</evidence>
<dbReference type="GeneID" id="95516511"/>
<evidence type="ECO:0000259" key="9">
    <source>
        <dbReference type="PROSITE" id="PS51078"/>
    </source>
</evidence>
<dbReference type="PANTHER" id="PTHR30136:SF24">
    <property type="entry name" value="HTH-TYPE TRANSCRIPTIONAL REPRESSOR ALLR"/>
    <property type="match status" value="1"/>
</dbReference>
<dbReference type="InterPro" id="IPR036390">
    <property type="entry name" value="WH_DNA-bd_sf"/>
</dbReference>
<organism evidence="10 11">
    <name type="scientific">Streptomyces misionensis</name>
    <dbReference type="NCBI Taxonomy" id="67331"/>
    <lineage>
        <taxon>Bacteria</taxon>
        <taxon>Bacillati</taxon>
        <taxon>Actinomycetota</taxon>
        <taxon>Actinomycetes</taxon>
        <taxon>Kitasatosporales</taxon>
        <taxon>Streptomycetaceae</taxon>
        <taxon>Streptomyces</taxon>
    </lineage>
</organism>
<keyword evidence="5" id="KW-0804">Transcription</keyword>
<dbReference type="GO" id="GO:0006071">
    <property type="term" value="P:glycerol metabolic process"/>
    <property type="evidence" value="ECO:0007669"/>
    <property type="project" value="UniProtKB-KW"/>
</dbReference>
<evidence type="ECO:0000259" key="8">
    <source>
        <dbReference type="PROSITE" id="PS51077"/>
    </source>
</evidence>
<dbReference type="Proteomes" id="UP000182375">
    <property type="component" value="Unassembled WGS sequence"/>
</dbReference>
<dbReference type="Gene3D" id="3.30.450.40">
    <property type="match status" value="1"/>
</dbReference>
<keyword evidence="4" id="KW-0010">Activator</keyword>
<gene>
    <name evidence="10" type="ORF">SAMN04490357_7534</name>
</gene>
<proteinExistence type="predicted"/>